<proteinExistence type="predicted"/>
<feature type="transmembrane region" description="Helical" evidence="1">
    <location>
        <begin position="26"/>
        <end position="45"/>
    </location>
</feature>
<sequence precursor="true">MSRFRNSCYNWLDFDGSFLLPHFRRLFALMLTKLLLLFLVSVLPVRVSTIDGEGVDGTFAGLSESSLRIQTTGTEVQIPVADLSSLEPQQEPQGTGPTMRLVLEAGTEIAAQALTLSGETFSVELRRQETVSIPIQLARSIRFRPGNPKVDPAWLAKIEEGRRSDTLAIRREGDRLDFIEGLVVSISADAVRIEIDGETMDAPISRLEGVIFGGAKGANHPGDIQIVDVYGSRWSASDLLPCEAEGPLEIQLQGSIQHRIPLDQVKSIRWTGGVEMLAGMTPAIRSHRESIETQIDKSLLEAWFAPAAVNSKADGSSESTQDLLMFGRSFIEYRIDEGFQTFSAGVRRDGSVERATQAIVRVWVDGKVAWEKRFEGDEVVGLELPLDQARRLRIEVDSGQDGDIGDTFRISRPRLLRS</sequence>
<organism evidence="3 4">
    <name type="scientific">Novipirellula artificiosorum</name>
    <dbReference type="NCBI Taxonomy" id="2528016"/>
    <lineage>
        <taxon>Bacteria</taxon>
        <taxon>Pseudomonadati</taxon>
        <taxon>Planctomycetota</taxon>
        <taxon>Planctomycetia</taxon>
        <taxon>Pirellulales</taxon>
        <taxon>Pirellulaceae</taxon>
        <taxon>Novipirellula</taxon>
    </lineage>
</organism>
<dbReference type="Proteomes" id="UP000319143">
    <property type="component" value="Unassembled WGS sequence"/>
</dbReference>
<dbReference type="Pfam" id="PF08305">
    <property type="entry name" value="NPCBM"/>
    <property type="match status" value="1"/>
</dbReference>
<evidence type="ECO:0000313" key="4">
    <source>
        <dbReference type="Proteomes" id="UP000319143"/>
    </source>
</evidence>
<dbReference type="RefSeq" id="WP_231615913.1">
    <property type="nucleotide sequence ID" value="NZ_SJPV01000011.1"/>
</dbReference>
<accession>A0A5C6D7L0</accession>
<dbReference type="SUPFAM" id="SSF49785">
    <property type="entry name" value="Galactose-binding domain-like"/>
    <property type="match status" value="1"/>
</dbReference>
<keyword evidence="4" id="KW-1185">Reference proteome</keyword>
<evidence type="ECO:0000256" key="1">
    <source>
        <dbReference type="SAM" id="Phobius"/>
    </source>
</evidence>
<keyword evidence="1" id="KW-0812">Transmembrane</keyword>
<reference evidence="3 4" key="1">
    <citation type="submission" date="2019-02" db="EMBL/GenBank/DDBJ databases">
        <title>Deep-cultivation of Planctomycetes and their phenomic and genomic characterization uncovers novel biology.</title>
        <authorList>
            <person name="Wiegand S."/>
            <person name="Jogler M."/>
            <person name="Boedeker C."/>
            <person name="Pinto D."/>
            <person name="Vollmers J."/>
            <person name="Rivas-Marin E."/>
            <person name="Kohn T."/>
            <person name="Peeters S.H."/>
            <person name="Heuer A."/>
            <person name="Rast P."/>
            <person name="Oberbeckmann S."/>
            <person name="Bunk B."/>
            <person name="Jeske O."/>
            <person name="Meyerdierks A."/>
            <person name="Storesund J.E."/>
            <person name="Kallscheuer N."/>
            <person name="Luecker S."/>
            <person name="Lage O.M."/>
            <person name="Pohl T."/>
            <person name="Merkel B.J."/>
            <person name="Hornburger P."/>
            <person name="Mueller R.-W."/>
            <person name="Bruemmer F."/>
            <person name="Labrenz M."/>
            <person name="Spormann A.M."/>
            <person name="Op Den Camp H."/>
            <person name="Overmann J."/>
            <person name="Amann R."/>
            <person name="Jetten M.S.M."/>
            <person name="Mascher T."/>
            <person name="Medema M.H."/>
            <person name="Devos D.P."/>
            <person name="Kaster A.-K."/>
            <person name="Ovreas L."/>
            <person name="Rohde M."/>
            <person name="Galperin M.Y."/>
            <person name="Jogler C."/>
        </authorList>
    </citation>
    <scope>NUCLEOTIDE SEQUENCE [LARGE SCALE GENOMIC DNA]</scope>
    <source>
        <strain evidence="3 4">Poly41</strain>
    </source>
</reference>
<dbReference type="InterPro" id="IPR013222">
    <property type="entry name" value="Glyco_hyd_98_carb-bd"/>
</dbReference>
<dbReference type="InterPro" id="IPR008979">
    <property type="entry name" value="Galactose-bd-like_sf"/>
</dbReference>
<comment type="caution">
    <text evidence="3">The sequence shown here is derived from an EMBL/GenBank/DDBJ whole genome shotgun (WGS) entry which is preliminary data.</text>
</comment>
<dbReference type="EMBL" id="SJPV01000011">
    <property type="protein sequence ID" value="TWU32922.1"/>
    <property type="molecule type" value="Genomic_DNA"/>
</dbReference>
<keyword evidence="1" id="KW-0472">Membrane</keyword>
<keyword evidence="1" id="KW-1133">Transmembrane helix</keyword>
<dbReference type="AlphaFoldDB" id="A0A5C6D7L0"/>
<protein>
    <submittedName>
        <fullName evidence="3">NPCBM/NEW2 domain protein</fullName>
    </submittedName>
</protein>
<evidence type="ECO:0000259" key="2">
    <source>
        <dbReference type="Pfam" id="PF08305"/>
    </source>
</evidence>
<evidence type="ECO:0000313" key="3">
    <source>
        <dbReference type="EMBL" id="TWU32922.1"/>
    </source>
</evidence>
<feature type="domain" description="Glycosyl hydrolase family 98 putative carbohydrate-binding module" evidence="2">
    <location>
        <begin position="325"/>
        <end position="407"/>
    </location>
</feature>
<gene>
    <name evidence="3" type="ORF">Poly41_53000</name>
</gene>
<name>A0A5C6D7L0_9BACT</name>
<dbReference type="InterPro" id="IPR038637">
    <property type="entry name" value="NPCBM_sf"/>
</dbReference>
<dbReference type="Gene3D" id="2.60.120.1060">
    <property type="entry name" value="NPCBM/NEW2 domain"/>
    <property type="match status" value="1"/>
</dbReference>